<reference evidence="3" key="1">
    <citation type="submission" date="2019-07" db="EMBL/GenBank/DDBJ databases">
        <title>Genomic Encyclopedia of Type Strains, Phase IV (KMG-IV): sequencing the most valuable type-strain genomes for metagenomic binning, comparative biology and taxonomic classification.</title>
        <authorList>
            <person name="Goeker M."/>
        </authorList>
    </citation>
    <scope>NUCLEOTIDE SEQUENCE</scope>
    <source>
        <strain evidence="3">DSM 44596</strain>
    </source>
</reference>
<comment type="similarity">
    <text evidence="1">Belongs to the universal stress protein A family.</text>
</comment>
<proteinExistence type="inferred from homology"/>
<dbReference type="InterPro" id="IPR006016">
    <property type="entry name" value="UspA"/>
</dbReference>
<organism evidence="3">
    <name type="scientific">Nocardia globerula</name>
    <dbReference type="NCBI Taxonomy" id="1818"/>
    <lineage>
        <taxon>Bacteria</taxon>
        <taxon>Bacillati</taxon>
        <taxon>Actinomycetota</taxon>
        <taxon>Actinomycetes</taxon>
        <taxon>Mycobacteriales</taxon>
        <taxon>Nocardiaceae</taxon>
        <taxon>Nocardia</taxon>
    </lineage>
</organism>
<evidence type="ECO:0000259" key="2">
    <source>
        <dbReference type="Pfam" id="PF00582"/>
    </source>
</evidence>
<dbReference type="CDD" id="cd00293">
    <property type="entry name" value="USP-like"/>
    <property type="match status" value="1"/>
</dbReference>
<comment type="caution">
    <text evidence="3">The sequence shown here is derived from an EMBL/GenBank/DDBJ whole genome shotgun (WGS) entry which is preliminary data.</text>
</comment>
<gene>
    <name evidence="3" type="ORF">FNL38_1011239</name>
</gene>
<evidence type="ECO:0000256" key="1">
    <source>
        <dbReference type="ARBA" id="ARBA00008791"/>
    </source>
</evidence>
<dbReference type="SUPFAM" id="SSF52402">
    <property type="entry name" value="Adenine nucleotide alpha hydrolases-like"/>
    <property type="match status" value="1"/>
</dbReference>
<dbReference type="Gene3D" id="3.40.50.620">
    <property type="entry name" value="HUPs"/>
    <property type="match status" value="1"/>
</dbReference>
<dbReference type="InterPro" id="IPR014729">
    <property type="entry name" value="Rossmann-like_a/b/a_fold"/>
</dbReference>
<evidence type="ECO:0000313" key="3">
    <source>
        <dbReference type="EMBL" id="TYQ08862.1"/>
    </source>
</evidence>
<dbReference type="PANTHER" id="PTHR46268:SF15">
    <property type="entry name" value="UNIVERSAL STRESS PROTEIN HP_0031"/>
    <property type="match status" value="1"/>
</dbReference>
<sequence length="178" mass="19562">MKKHHDGPHPEHTFHLESPATGIANPRHVVVGIGSEPSSVDVLDFALSLATAEDASLHVVHCIDAEDQPVETDSPQFEKRLNSAMITQRERALSALTSHPGNWTYDCKHDDPADLIVSTAEKYDAFTIVIGAPRRGPISAMSQLLHSSVTSRLDRQNRYPIVMVPAGVKSRTWTHKST</sequence>
<feature type="domain" description="UspA" evidence="2">
    <location>
        <begin position="27"/>
        <end position="165"/>
    </location>
</feature>
<dbReference type="EMBL" id="VNIQ01000001">
    <property type="protein sequence ID" value="TYQ08862.1"/>
    <property type="molecule type" value="Genomic_DNA"/>
</dbReference>
<dbReference type="PANTHER" id="PTHR46268">
    <property type="entry name" value="STRESS RESPONSE PROTEIN NHAX"/>
    <property type="match status" value="1"/>
</dbReference>
<name>A0A652YYV0_NOCGL</name>
<protein>
    <submittedName>
        <fullName evidence="3">Nucleotide-binding universal stress UspA family protein</fullName>
    </submittedName>
</protein>
<dbReference type="AlphaFoldDB" id="A0A652YYV0"/>
<dbReference type="Pfam" id="PF00582">
    <property type="entry name" value="Usp"/>
    <property type="match status" value="1"/>
</dbReference>
<accession>A0A652YYV0</accession>